<reference evidence="4" key="2">
    <citation type="submission" date="2015-01" db="EMBL/GenBank/DDBJ databases">
        <title>Evolutionary Origins and Diversification of the Mycorrhizal Mutualists.</title>
        <authorList>
            <consortium name="DOE Joint Genome Institute"/>
            <consortium name="Mycorrhizal Genomics Consortium"/>
            <person name="Kohler A."/>
            <person name="Kuo A."/>
            <person name="Nagy L.G."/>
            <person name="Floudas D."/>
            <person name="Copeland A."/>
            <person name="Barry K.W."/>
            <person name="Cichocki N."/>
            <person name="Veneault-Fourrey C."/>
            <person name="LaButti K."/>
            <person name="Lindquist E.A."/>
            <person name="Lipzen A."/>
            <person name="Lundell T."/>
            <person name="Morin E."/>
            <person name="Murat C."/>
            <person name="Riley R."/>
            <person name="Ohm R."/>
            <person name="Sun H."/>
            <person name="Tunlid A."/>
            <person name="Henrissat B."/>
            <person name="Grigoriev I.V."/>
            <person name="Hibbett D.S."/>
            <person name="Martin F."/>
        </authorList>
    </citation>
    <scope>NUCLEOTIDE SEQUENCE [LARGE SCALE GENOMIC DNA]</scope>
    <source>
        <strain evidence="4">MUT 4182</strain>
    </source>
</reference>
<protein>
    <recommendedName>
        <fullName evidence="2">RNase III domain-containing protein</fullName>
    </recommendedName>
</protein>
<feature type="compositionally biased region" description="Polar residues" evidence="1">
    <location>
        <begin position="330"/>
        <end position="341"/>
    </location>
</feature>
<feature type="region of interest" description="Disordered" evidence="1">
    <location>
        <begin position="297"/>
        <end position="341"/>
    </location>
</feature>
<dbReference type="SMART" id="SM00535">
    <property type="entry name" value="RIBOc"/>
    <property type="match status" value="1"/>
</dbReference>
<evidence type="ECO:0000256" key="1">
    <source>
        <dbReference type="SAM" id="MobiDB-lite"/>
    </source>
</evidence>
<sequence>MAIKQPPPPPLQADVENLVFSHKSLLGKPASTTDYSEDPQDWERMAFLGEGILLAAMSKVLYYAYPRRRTNALNPTRTGFLTKEELASITDSYRFMDRLKCLEPSRPAIARSLDNRASLAESFVGGLALQYGMDEAGKWAEQMLAWKHGLPIPLSDEERFGIGGGIMVNDGKEVVLKDVSSDSGSDGTTKGERPVAAMVVHPPTSAAPLRGVSPSLPTTHSIQPAHPITPRLEHVQIKPAKEVPNPIMEFQIPVQEPTYNPGTYQAGAVLPEVVTTAAGTATGPTIYNASSFYPISSSQPTAQPVPDTEPPSSPPAAASIPQLPEAVPQPQFQPSEGNIPV</sequence>
<dbReference type="STRING" id="1051891.A0A0C3MJJ6"/>
<dbReference type="PROSITE" id="PS50142">
    <property type="entry name" value="RNASE_3_2"/>
    <property type="match status" value="1"/>
</dbReference>
<reference evidence="3 4" key="1">
    <citation type="submission" date="2014-04" db="EMBL/GenBank/DDBJ databases">
        <authorList>
            <consortium name="DOE Joint Genome Institute"/>
            <person name="Kuo A."/>
            <person name="Girlanda M."/>
            <person name="Perotto S."/>
            <person name="Kohler A."/>
            <person name="Nagy L.G."/>
            <person name="Floudas D."/>
            <person name="Copeland A."/>
            <person name="Barry K.W."/>
            <person name="Cichocki N."/>
            <person name="Veneault-Fourrey C."/>
            <person name="LaButti K."/>
            <person name="Lindquist E.A."/>
            <person name="Lipzen A."/>
            <person name="Lundell T."/>
            <person name="Morin E."/>
            <person name="Murat C."/>
            <person name="Sun H."/>
            <person name="Tunlid A."/>
            <person name="Henrissat B."/>
            <person name="Grigoriev I.V."/>
            <person name="Hibbett D.S."/>
            <person name="Martin F."/>
            <person name="Nordberg H.P."/>
            <person name="Cantor M.N."/>
            <person name="Hua S.X."/>
        </authorList>
    </citation>
    <scope>NUCLEOTIDE SEQUENCE [LARGE SCALE GENOMIC DNA]</scope>
    <source>
        <strain evidence="3 4">MUT 4182</strain>
    </source>
</reference>
<name>A0A0C3MJJ6_9AGAM</name>
<dbReference type="InterPro" id="IPR036389">
    <property type="entry name" value="RNase_III_sf"/>
</dbReference>
<dbReference type="OrthoDB" id="2392202at2759"/>
<keyword evidence="4" id="KW-1185">Reference proteome</keyword>
<accession>A0A0C3MJJ6</accession>
<organism evidence="3 4">
    <name type="scientific">Tulasnella calospora MUT 4182</name>
    <dbReference type="NCBI Taxonomy" id="1051891"/>
    <lineage>
        <taxon>Eukaryota</taxon>
        <taxon>Fungi</taxon>
        <taxon>Dikarya</taxon>
        <taxon>Basidiomycota</taxon>
        <taxon>Agaricomycotina</taxon>
        <taxon>Agaricomycetes</taxon>
        <taxon>Cantharellales</taxon>
        <taxon>Tulasnellaceae</taxon>
        <taxon>Tulasnella</taxon>
    </lineage>
</organism>
<evidence type="ECO:0000313" key="3">
    <source>
        <dbReference type="EMBL" id="KIO33857.1"/>
    </source>
</evidence>
<evidence type="ECO:0000313" key="4">
    <source>
        <dbReference type="Proteomes" id="UP000054248"/>
    </source>
</evidence>
<gene>
    <name evidence="3" type="ORF">M407DRAFT_17458</name>
</gene>
<dbReference type="GO" id="GO:0004525">
    <property type="term" value="F:ribonuclease III activity"/>
    <property type="evidence" value="ECO:0007669"/>
    <property type="project" value="InterPro"/>
</dbReference>
<dbReference type="GO" id="GO:0006396">
    <property type="term" value="P:RNA processing"/>
    <property type="evidence" value="ECO:0007669"/>
    <property type="project" value="InterPro"/>
</dbReference>
<dbReference type="InterPro" id="IPR000999">
    <property type="entry name" value="RNase_III_dom"/>
</dbReference>
<dbReference type="SUPFAM" id="SSF69065">
    <property type="entry name" value="RNase III domain-like"/>
    <property type="match status" value="1"/>
</dbReference>
<evidence type="ECO:0000259" key="2">
    <source>
        <dbReference type="PROSITE" id="PS50142"/>
    </source>
</evidence>
<dbReference type="AlphaFoldDB" id="A0A0C3MJJ6"/>
<proteinExistence type="predicted"/>
<dbReference type="Proteomes" id="UP000054248">
    <property type="component" value="Unassembled WGS sequence"/>
</dbReference>
<feature type="domain" description="RNase III" evidence="2">
    <location>
        <begin position="17"/>
        <end position="132"/>
    </location>
</feature>
<dbReference type="HOGENOM" id="CLU_046585_0_0_1"/>
<dbReference type="Gene3D" id="1.10.1520.10">
    <property type="entry name" value="Ribonuclease III domain"/>
    <property type="match status" value="1"/>
</dbReference>
<feature type="compositionally biased region" description="Low complexity" evidence="1">
    <location>
        <begin position="315"/>
        <end position="324"/>
    </location>
</feature>
<dbReference type="EMBL" id="KN822946">
    <property type="protein sequence ID" value="KIO33857.1"/>
    <property type="molecule type" value="Genomic_DNA"/>
</dbReference>